<organism evidence="2 3">
    <name type="scientific">Physcomitrium patens</name>
    <name type="common">Spreading-leaved earth moss</name>
    <name type="synonym">Physcomitrella patens</name>
    <dbReference type="NCBI Taxonomy" id="3218"/>
    <lineage>
        <taxon>Eukaryota</taxon>
        <taxon>Viridiplantae</taxon>
        <taxon>Streptophyta</taxon>
        <taxon>Embryophyta</taxon>
        <taxon>Bryophyta</taxon>
        <taxon>Bryophytina</taxon>
        <taxon>Bryopsida</taxon>
        <taxon>Funariidae</taxon>
        <taxon>Funariales</taxon>
        <taxon>Funariaceae</taxon>
        <taxon>Physcomitrium</taxon>
    </lineage>
</organism>
<dbReference type="EMBL" id="ABEU02000022">
    <property type="status" value="NOT_ANNOTATED_CDS"/>
    <property type="molecule type" value="Genomic_DNA"/>
</dbReference>
<dbReference type="Gramene" id="Pp3c22_4640V3.2">
    <property type="protein sequence ID" value="PAC:32903728.CDS.1"/>
    <property type="gene ID" value="Pp3c22_4640"/>
</dbReference>
<sequence length="135" mass="15400">MESRGSFGTVFSSLAQQIAAHFSYFCTVFLEFLWSRWNGMGETLEVDNNNNKNFVLFCFVLYLFIVPPPPPFSVFRKRLLHSKGELVEHRVIWWGQQAMPQVLAEVVRHAVLILRLFYSAATCAAAAADQPSLRT</sequence>
<dbReference type="AlphaFoldDB" id="A0A7I3YWN6"/>
<reference evidence="2 3" key="2">
    <citation type="journal article" date="2018" name="Plant J.">
        <title>The Physcomitrella patens chromosome-scale assembly reveals moss genome structure and evolution.</title>
        <authorList>
            <person name="Lang D."/>
            <person name="Ullrich K.K."/>
            <person name="Murat F."/>
            <person name="Fuchs J."/>
            <person name="Jenkins J."/>
            <person name="Haas F.B."/>
            <person name="Piednoel M."/>
            <person name="Gundlach H."/>
            <person name="Van Bel M."/>
            <person name="Meyberg R."/>
            <person name="Vives C."/>
            <person name="Morata J."/>
            <person name="Symeonidi A."/>
            <person name="Hiss M."/>
            <person name="Muchero W."/>
            <person name="Kamisugi Y."/>
            <person name="Saleh O."/>
            <person name="Blanc G."/>
            <person name="Decker E.L."/>
            <person name="van Gessel N."/>
            <person name="Grimwood J."/>
            <person name="Hayes R.D."/>
            <person name="Graham S.W."/>
            <person name="Gunter L.E."/>
            <person name="McDaniel S.F."/>
            <person name="Hoernstein S.N.W."/>
            <person name="Larsson A."/>
            <person name="Li F.W."/>
            <person name="Perroud P.F."/>
            <person name="Phillips J."/>
            <person name="Ranjan P."/>
            <person name="Rokshar D.S."/>
            <person name="Rothfels C.J."/>
            <person name="Schneider L."/>
            <person name="Shu S."/>
            <person name="Stevenson D.W."/>
            <person name="Thummler F."/>
            <person name="Tillich M."/>
            <person name="Villarreal Aguilar J.C."/>
            <person name="Widiez T."/>
            <person name="Wong G.K."/>
            <person name="Wymore A."/>
            <person name="Zhang Y."/>
            <person name="Zimmer A.D."/>
            <person name="Quatrano R.S."/>
            <person name="Mayer K.F.X."/>
            <person name="Goodstein D."/>
            <person name="Casacuberta J.M."/>
            <person name="Vandepoele K."/>
            <person name="Reski R."/>
            <person name="Cuming A.C."/>
            <person name="Tuskan G.A."/>
            <person name="Maumus F."/>
            <person name="Salse J."/>
            <person name="Schmutz J."/>
            <person name="Rensing S.A."/>
        </authorList>
    </citation>
    <scope>NUCLEOTIDE SEQUENCE [LARGE SCALE GENOMIC DNA]</scope>
    <source>
        <strain evidence="2 3">cv. Gransden 2004</strain>
    </source>
</reference>
<evidence type="ECO:0000313" key="2">
    <source>
        <dbReference type="EnsemblPlants" id="PAC:32903728.CDS.1"/>
    </source>
</evidence>
<evidence type="ECO:0000256" key="1">
    <source>
        <dbReference type="SAM" id="Phobius"/>
    </source>
</evidence>
<accession>A0A7I3YWN6</accession>
<protein>
    <submittedName>
        <fullName evidence="2">Uncharacterized protein</fullName>
    </submittedName>
</protein>
<dbReference type="InParanoid" id="A0A7I3YWN6"/>
<reference evidence="2" key="3">
    <citation type="submission" date="2020-12" db="UniProtKB">
        <authorList>
            <consortium name="EnsemblPlants"/>
        </authorList>
    </citation>
    <scope>IDENTIFICATION</scope>
</reference>
<keyword evidence="1" id="KW-0472">Membrane</keyword>
<reference evidence="2 3" key="1">
    <citation type="journal article" date="2008" name="Science">
        <title>The Physcomitrella genome reveals evolutionary insights into the conquest of land by plants.</title>
        <authorList>
            <person name="Rensing S."/>
            <person name="Lang D."/>
            <person name="Zimmer A."/>
            <person name="Terry A."/>
            <person name="Salamov A."/>
            <person name="Shapiro H."/>
            <person name="Nishiyama T."/>
            <person name="Perroud P.-F."/>
            <person name="Lindquist E."/>
            <person name="Kamisugi Y."/>
            <person name="Tanahashi T."/>
            <person name="Sakakibara K."/>
            <person name="Fujita T."/>
            <person name="Oishi K."/>
            <person name="Shin-I T."/>
            <person name="Kuroki Y."/>
            <person name="Toyoda A."/>
            <person name="Suzuki Y."/>
            <person name="Hashimoto A."/>
            <person name="Yamaguchi K."/>
            <person name="Sugano A."/>
            <person name="Kohara Y."/>
            <person name="Fujiyama A."/>
            <person name="Anterola A."/>
            <person name="Aoki S."/>
            <person name="Ashton N."/>
            <person name="Barbazuk W.B."/>
            <person name="Barker E."/>
            <person name="Bennetzen J."/>
            <person name="Bezanilla M."/>
            <person name="Blankenship R."/>
            <person name="Cho S.H."/>
            <person name="Dutcher S."/>
            <person name="Estelle M."/>
            <person name="Fawcett J.A."/>
            <person name="Gundlach H."/>
            <person name="Hanada K."/>
            <person name="Heyl A."/>
            <person name="Hicks K.A."/>
            <person name="Hugh J."/>
            <person name="Lohr M."/>
            <person name="Mayer K."/>
            <person name="Melkozernov A."/>
            <person name="Murata T."/>
            <person name="Nelson D."/>
            <person name="Pils B."/>
            <person name="Prigge M."/>
            <person name="Reiss B."/>
            <person name="Renner T."/>
            <person name="Rombauts S."/>
            <person name="Rushton P."/>
            <person name="Sanderfoot A."/>
            <person name="Schween G."/>
            <person name="Shiu S.-H."/>
            <person name="Stueber K."/>
            <person name="Theodoulou F.L."/>
            <person name="Tu H."/>
            <person name="Van de Peer Y."/>
            <person name="Verrier P.J."/>
            <person name="Waters E."/>
            <person name="Wood A."/>
            <person name="Yang L."/>
            <person name="Cove D."/>
            <person name="Cuming A."/>
            <person name="Hasebe M."/>
            <person name="Lucas S."/>
            <person name="Mishler D.B."/>
            <person name="Reski R."/>
            <person name="Grigoriev I."/>
            <person name="Quatrano R.S."/>
            <person name="Boore J.L."/>
        </authorList>
    </citation>
    <scope>NUCLEOTIDE SEQUENCE [LARGE SCALE GENOMIC DNA]</scope>
    <source>
        <strain evidence="2 3">cv. Gransden 2004</strain>
    </source>
</reference>
<keyword evidence="1" id="KW-1133">Transmembrane helix</keyword>
<feature type="transmembrane region" description="Helical" evidence="1">
    <location>
        <begin position="7"/>
        <end position="34"/>
    </location>
</feature>
<name>A0A7I3YWN6_PHYPA</name>
<keyword evidence="1" id="KW-0812">Transmembrane</keyword>
<proteinExistence type="predicted"/>
<evidence type="ECO:0000313" key="3">
    <source>
        <dbReference type="Proteomes" id="UP000006727"/>
    </source>
</evidence>
<dbReference type="EnsemblPlants" id="Pp3c22_4640V3.2">
    <property type="protein sequence ID" value="PAC:32903728.CDS.1"/>
    <property type="gene ID" value="Pp3c22_4640"/>
</dbReference>
<feature type="transmembrane region" description="Helical" evidence="1">
    <location>
        <begin position="54"/>
        <end position="75"/>
    </location>
</feature>
<keyword evidence="3" id="KW-1185">Reference proteome</keyword>
<dbReference type="Proteomes" id="UP000006727">
    <property type="component" value="Chromosome 22"/>
</dbReference>